<dbReference type="OrthoDB" id="9800184at2"/>
<dbReference type="Proteomes" id="UP000306719">
    <property type="component" value="Unassembled WGS sequence"/>
</dbReference>
<dbReference type="InterPro" id="IPR016169">
    <property type="entry name" value="FAD-bd_PCMH_sub2"/>
</dbReference>
<dbReference type="InterPro" id="IPR016170">
    <property type="entry name" value="Cytok_DH_C_sf"/>
</dbReference>
<name>A0A5S3WX87_9GAMM</name>
<comment type="caution">
    <text evidence="5">The sequence shown here is derived from an EMBL/GenBank/DDBJ whole genome shotgun (WGS) entry which is preliminary data.</text>
</comment>
<feature type="domain" description="FAD-binding PCMH-type" evidence="4">
    <location>
        <begin position="52"/>
        <end position="223"/>
    </location>
</feature>
<dbReference type="SUPFAM" id="SSF56176">
    <property type="entry name" value="FAD-binding/transporter-associated domain-like"/>
    <property type="match status" value="1"/>
</dbReference>
<keyword evidence="1" id="KW-0285">Flavoprotein</keyword>
<keyword evidence="3" id="KW-1133">Transmembrane helix</keyword>
<evidence type="ECO:0000313" key="6">
    <source>
        <dbReference type="Proteomes" id="UP000306719"/>
    </source>
</evidence>
<dbReference type="Pfam" id="PF01565">
    <property type="entry name" value="FAD_binding_4"/>
    <property type="match status" value="1"/>
</dbReference>
<gene>
    <name evidence="5" type="ORF">CWB98_15790</name>
</gene>
<dbReference type="EMBL" id="PNCJ01000023">
    <property type="protein sequence ID" value="TMP35478.1"/>
    <property type="molecule type" value="Genomic_DNA"/>
</dbReference>
<dbReference type="InterPro" id="IPR006094">
    <property type="entry name" value="Oxid_FAD_bind_N"/>
</dbReference>
<accession>A0A5S3WX87</accession>
<dbReference type="AlphaFoldDB" id="A0A5S3WX87"/>
<dbReference type="PANTHER" id="PTHR43762:SF1">
    <property type="entry name" value="D-ARABINONO-1,4-LACTONE OXIDASE"/>
    <property type="match status" value="1"/>
</dbReference>
<keyword evidence="3" id="KW-0812">Transmembrane</keyword>
<dbReference type="Gene3D" id="3.40.462.10">
    <property type="entry name" value="FAD-linked oxidases, C-terminal domain"/>
    <property type="match status" value="1"/>
</dbReference>
<sequence>MQVSGKHILKYAVVIFSTLFTTILLFVAYSLLDFSAEQKSIPERVNIINDITQLNPIEVSEVVVPTSIEDIQKAISTTKGKISIGGGRYSQGGQIALDDHLHLDMRQFNQIVSFSPEQKEITVQSGIRWRDIQDIIDPEDLSIKIMQSYSNFTVGGSLSVNVHGRYMGEGPIIRSVKSLKLVLADGRVETASPAQNSELFYGVVGGYGGLGVIVEATLELVPNTKVARETAYMHIDEYRTFFQNAVKNDPSIVFHNADIYPPHYTHVNSVSWVKTDKPLTVTDRLIPRDTEYWWQPKATQFVAGSNFGKWVRQHVFEPILYSSEAVQWRNYEASYSVRELEPKNRTKSTYVLREYFVPVERFDHFSEKMADIFKKHEVNVLNVSIRHALPDTGSLLAWANEEVFAFVVYYRQGTSEQDKQAVRAWSREMIDAAISEGGTYYLPYQLHATSEQFHAAYPKANAFFALKKKIDPDNRFSNKLWEQHYTDELFSSGFHKD</sequence>
<dbReference type="InterPro" id="IPR016166">
    <property type="entry name" value="FAD-bd_PCMH"/>
</dbReference>
<dbReference type="InterPro" id="IPR016164">
    <property type="entry name" value="FAD-linked_Oxase-like_C"/>
</dbReference>
<dbReference type="GO" id="GO:0016899">
    <property type="term" value="F:oxidoreductase activity, acting on the CH-OH group of donors, oxygen as acceptor"/>
    <property type="evidence" value="ECO:0007669"/>
    <property type="project" value="InterPro"/>
</dbReference>
<protein>
    <submittedName>
        <fullName evidence="5">FAD-binding protein</fullName>
    </submittedName>
</protein>
<reference evidence="6" key="2">
    <citation type="submission" date="2019-06" db="EMBL/GenBank/DDBJ databases">
        <title>Co-occurence of chitin degradation, pigmentation and bioactivity in marine Pseudoalteromonas.</title>
        <authorList>
            <person name="Sonnenschein E.C."/>
            <person name="Bech P.K."/>
        </authorList>
    </citation>
    <scope>NUCLEOTIDE SEQUENCE [LARGE SCALE GENOMIC DNA]</scope>
    <source>
        <strain evidence="6">S2599</strain>
    </source>
</reference>
<evidence type="ECO:0000256" key="3">
    <source>
        <dbReference type="SAM" id="Phobius"/>
    </source>
</evidence>
<dbReference type="Gene3D" id="3.30.43.10">
    <property type="entry name" value="Uridine Diphospho-n-acetylenolpyruvylglucosamine Reductase, domain 2"/>
    <property type="match status" value="1"/>
</dbReference>
<evidence type="ECO:0000259" key="4">
    <source>
        <dbReference type="PROSITE" id="PS51387"/>
    </source>
</evidence>
<feature type="transmembrane region" description="Helical" evidence="3">
    <location>
        <begin position="12"/>
        <end position="32"/>
    </location>
</feature>
<evidence type="ECO:0000256" key="2">
    <source>
        <dbReference type="ARBA" id="ARBA00022827"/>
    </source>
</evidence>
<keyword evidence="2" id="KW-0274">FAD</keyword>
<dbReference type="SUPFAM" id="SSF55103">
    <property type="entry name" value="FAD-linked oxidases, C-terminal domain"/>
    <property type="match status" value="1"/>
</dbReference>
<dbReference type="InterPro" id="IPR010031">
    <property type="entry name" value="FAD_lactone_oxidase-like"/>
</dbReference>
<dbReference type="GO" id="GO:0071949">
    <property type="term" value="F:FAD binding"/>
    <property type="evidence" value="ECO:0007669"/>
    <property type="project" value="InterPro"/>
</dbReference>
<dbReference type="PROSITE" id="PS51387">
    <property type="entry name" value="FAD_PCMH"/>
    <property type="match status" value="1"/>
</dbReference>
<dbReference type="InterPro" id="IPR036318">
    <property type="entry name" value="FAD-bd_PCMH-like_sf"/>
</dbReference>
<keyword evidence="3" id="KW-0472">Membrane</keyword>
<proteinExistence type="predicted"/>
<dbReference type="Gene3D" id="3.30.465.10">
    <property type="match status" value="1"/>
</dbReference>
<evidence type="ECO:0000313" key="5">
    <source>
        <dbReference type="EMBL" id="TMP35478.1"/>
    </source>
</evidence>
<organism evidence="5 6">
    <name type="scientific">Pseudoalteromonas rubra</name>
    <dbReference type="NCBI Taxonomy" id="43658"/>
    <lineage>
        <taxon>Bacteria</taxon>
        <taxon>Pseudomonadati</taxon>
        <taxon>Pseudomonadota</taxon>
        <taxon>Gammaproteobacteria</taxon>
        <taxon>Alteromonadales</taxon>
        <taxon>Pseudoalteromonadaceae</taxon>
        <taxon>Pseudoalteromonas</taxon>
    </lineage>
</organism>
<dbReference type="PANTHER" id="PTHR43762">
    <property type="entry name" value="L-GULONOLACTONE OXIDASE"/>
    <property type="match status" value="1"/>
</dbReference>
<evidence type="ECO:0000256" key="1">
    <source>
        <dbReference type="ARBA" id="ARBA00022630"/>
    </source>
</evidence>
<reference evidence="5 6" key="1">
    <citation type="submission" date="2018-01" db="EMBL/GenBank/DDBJ databases">
        <authorList>
            <person name="Paulsen S."/>
            <person name="Gram L.K."/>
        </authorList>
    </citation>
    <scope>NUCLEOTIDE SEQUENCE [LARGE SCALE GENOMIC DNA]</scope>
    <source>
        <strain evidence="5 6">S2599</strain>
    </source>
</reference>
<dbReference type="InterPro" id="IPR016167">
    <property type="entry name" value="FAD-bd_PCMH_sub1"/>
</dbReference>